<name>A0ABT6KRL3_9MICO</name>
<keyword evidence="1" id="KW-0472">Membrane</keyword>
<feature type="transmembrane region" description="Helical" evidence="1">
    <location>
        <begin position="58"/>
        <end position="79"/>
    </location>
</feature>
<evidence type="ECO:0000313" key="4">
    <source>
        <dbReference type="Proteomes" id="UP001160142"/>
    </source>
</evidence>
<dbReference type="Proteomes" id="UP001160142">
    <property type="component" value="Unassembled WGS sequence"/>
</dbReference>
<keyword evidence="1" id="KW-0812">Transmembrane</keyword>
<dbReference type="EMBL" id="JARXVQ010000001">
    <property type="protein sequence ID" value="MDH6181737.1"/>
    <property type="molecule type" value="Genomic_DNA"/>
</dbReference>
<protein>
    <submittedName>
        <fullName evidence="3">Membrane protein YdbS with pleckstrin-like domain</fullName>
    </submittedName>
</protein>
<evidence type="ECO:0000259" key="2">
    <source>
        <dbReference type="Pfam" id="PF03703"/>
    </source>
</evidence>
<evidence type="ECO:0000313" key="3">
    <source>
        <dbReference type="EMBL" id="MDH6181737.1"/>
    </source>
</evidence>
<keyword evidence="4" id="KW-1185">Reference proteome</keyword>
<dbReference type="InterPro" id="IPR005182">
    <property type="entry name" value="YdbS-like_PH"/>
</dbReference>
<accession>A0ABT6KRL3</accession>
<gene>
    <name evidence="3" type="ORF">M2152_001919</name>
</gene>
<dbReference type="PANTHER" id="PTHR34473:SF2">
    <property type="entry name" value="UPF0699 TRANSMEMBRANE PROTEIN YDBT"/>
    <property type="match status" value="1"/>
</dbReference>
<comment type="caution">
    <text evidence="3">The sequence shown here is derived from an EMBL/GenBank/DDBJ whole genome shotgun (WGS) entry which is preliminary data.</text>
</comment>
<sequence>MTDSPDYGDTGATEEWVIARLRPHARRLVWPVLLLLAVAGGTGFGYGRLPEEWQNLAILALAAVLVLAGCLAPFLRWLASTYVITSERTIIRHGALVRSRQEVPHSRVRDIVLRRGALQAAFRSGDVILVVGRGHEIELRDVPRARLVVAVLDDLIDEDDPDDLYETSIG</sequence>
<evidence type="ECO:0000256" key="1">
    <source>
        <dbReference type="SAM" id="Phobius"/>
    </source>
</evidence>
<proteinExistence type="predicted"/>
<dbReference type="Pfam" id="PF03703">
    <property type="entry name" value="bPH_2"/>
    <property type="match status" value="1"/>
</dbReference>
<feature type="domain" description="YdbS-like PH" evidence="2">
    <location>
        <begin position="77"/>
        <end position="146"/>
    </location>
</feature>
<organism evidence="3 4">
    <name type="scientific">Antiquaquibacter oligotrophicus</name>
    <dbReference type="NCBI Taxonomy" id="2880260"/>
    <lineage>
        <taxon>Bacteria</taxon>
        <taxon>Bacillati</taxon>
        <taxon>Actinomycetota</taxon>
        <taxon>Actinomycetes</taxon>
        <taxon>Micrococcales</taxon>
        <taxon>Microbacteriaceae</taxon>
        <taxon>Antiquaquibacter</taxon>
    </lineage>
</organism>
<dbReference type="PANTHER" id="PTHR34473">
    <property type="entry name" value="UPF0699 TRANSMEMBRANE PROTEIN YDBS"/>
    <property type="match status" value="1"/>
</dbReference>
<dbReference type="RefSeq" id="WP_322134041.1">
    <property type="nucleotide sequence ID" value="NZ_CP085036.1"/>
</dbReference>
<keyword evidence="1" id="KW-1133">Transmembrane helix</keyword>
<reference evidence="3 4" key="1">
    <citation type="submission" date="2023-04" db="EMBL/GenBank/DDBJ databases">
        <title>Genome Encyclopedia of Bacteria and Archaea VI: Functional Genomics of Type Strains.</title>
        <authorList>
            <person name="Whitman W."/>
        </authorList>
    </citation>
    <scope>NUCLEOTIDE SEQUENCE [LARGE SCALE GENOMIC DNA]</scope>
    <source>
        <strain evidence="3 4">SG_E_30_P1</strain>
    </source>
</reference>
<feature type="transmembrane region" description="Helical" evidence="1">
    <location>
        <begin position="28"/>
        <end position="46"/>
    </location>
</feature>